<sequence length="86" mass="9723">MRAHTRGRRFDSPEEQGYRLPRGRHISAKSAPRGRQVDATVVNGMWQTRGGWGRIERDTAVDAMLKYADSGLTTFDMADICKTPTR</sequence>
<proteinExistence type="predicted"/>
<protein>
    <submittedName>
        <fullName evidence="1">Uncharacterized protein</fullName>
    </submittedName>
</protein>
<comment type="caution">
    <text evidence="1">The sequence shown here is derived from an EMBL/GenBank/DDBJ whole genome shotgun (WGS) entry which is preliminary data.</text>
</comment>
<evidence type="ECO:0000313" key="2">
    <source>
        <dbReference type="Proteomes" id="UP001062846"/>
    </source>
</evidence>
<keyword evidence="2" id="KW-1185">Reference proteome</keyword>
<accession>A0ACC0NL60</accession>
<dbReference type="Proteomes" id="UP001062846">
    <property type="component" value="Chromosome 5"/>
</dbReference>
<organism evidence="1 2">
    <name type="scientific">Rhododendron molle</name>
    <name type="common">Chinese azalea</name>
    <name type="synonym">Azalea mollis</name>
    <dbReference type="NCBI Taxonomy" id="49168"/>
    <lineage>
        <taxon>Eukaryota</taxon>
        <taxon>Viridiplantae</taxon>
        <taxon>Streptophyta</taxon>
        <taxon>Embryophyta</taxon>
        <taxon>Tracheophyta</taxon>
        <taxon>Spermatophyta</taxon>
        <taxon>Magnoliopsida</taxon>
        <taxon>eudicotyledons</taxon>
        <taxon>Gunneridae</taxon>
        <taxon>Pentapetalae</taxon>
        <taxon>asterids</taxon>
        <taxon>Ericales</taxon>
        <taxon>Ericaceae</taxon>
        <taxon>Ericoideae</taxon>
        <taxon>Rhodoreae</taxon>
        <taxon>Rhododendron</taxon>
    </lineage>
</organism>
<reference evidence="1" key="1">
    <citation type="submission" date="2022-02" db="EMBL/GenBank/DDBJ databases">
        <title>Plant Genome Project.</title>
        <authorList>
            <person name="Zhang R.-G."/>
        </authorList>
    </citation>
    <scope>NUCLEOTIDE SEQUENCE</scope>
    <source>
        <strain evidence="1">AT1</strain>
    </source>
</reference>
<dbReference type="EMBL" id="CM046392">
    <property type="protein sequence ID" value="KAI8553624.1"/>
    <property type="molecule type" value="Genomic_DNA"/>
</dbReference>
<name>A0ACC0NL60_RHOML</name>
<evidence type="ECO:0000313" key="1">
    <source>
        <dbReference type="EMBL" id="KAI8553624.1"/>
    </source>
</evidence>
<gene>
    <name evidence="1" type="ORF">RHMOL_Rhmol05G0030500</name>
</gene>